<dbReference type="GO" id="GO:0016740">
    <property type="term" value="F:transferase activity"/>
    <property type="evidence" value="ECO:0007669"/>
    <property type="project" value="UniProtKB-KW"/>
</dbReference>
<dbReference type="InterPro" id="IPR023631">
    <property type="entry name" value="Amidase_dom"/>
</dbReference>
<evidence type="ECO:0000256" key="2">
    <source>
        <dbReference type="ARBA" id="ARBA00021874"/>
    </source>
</evidence>
<dbReference type="InterPro" id="IPR020556">
    <property type="entry name" value="Amidase_CS"/>
</dbReference>
<dbReference type="Gene3D" id="3.90.1300.10">
    <property type="entry name" value="Amidase signature (AS) domain"/>
    <property type="match status" value="1"/>
</dbReference>
<accession>A0A0P0YZ02</accession>
<comment type="function">
    <text evidence="1">Hydrolyzes indole-3-acetamide (IAM) into indole-3-acetic acid (IAA).</text>
</comment>
<sequence>MSLPTLPQWTALTPQRRVAEAERCRAARDKLDAAFSLFVADGMTCTSGAAPSTDGPLAGLPYAAKDMFDRPGRAPSCGMAEPLAAPPKRSAAILDRMDAAGADCIGFARMAKLAYEPSGFATARNPRNPAFAPGGSSSGSAAAVASGAAFVALGSDTGGSVRIPAHCCGVTGWKPSAGLVPADGAMVLAPSLDTIGILARGAADILMVAEATGLLPSGDAGTPHRGIAVAEDLLQRAEPSIRVACEAGIDHFLELGYPLEGRSAGPAVDANGDAALRVLQAEAARGLGASTALAEQDPELARRLASGGRIDDATLRRDLDGREAARAAFLASVFGDSAFLLTPVMAIRTPTLAEIDPAAPGFSGRTLYALSAFLRFANYLGLPALALPTGIDDRGMPVGLQLVGRPGSDRALLELGAAFQATSSWHGRMPPLAQPILQSTESLVA</sequence>
<dbReference type="EMBL" id="LC066374">
    <property type="protein sequence ID" value="BAT26850.1"/>
    <property type="molecule type" value="Genomic_DNA"/>
</dbReference>
<dbReference type="PROSITE" id="PS00571">
    <property type="entry name" value="AMIDASES"/>
    <property type="match status" value="1"/>
</dbReference>
<dbReference type="AlphaFoldDB" id="A0A0P0YZ02"/>
<protein>
    <recommendedName>
        <fullName evidence="2">Indoleacetamide hydrolase</fullName>
    </recommendedName>
</protein>
<proteinExistence type="predicted"/>
<evidence type="ECO:0000256" key="1">
    <source>
        <dbReference type="ARBA" id="ARBA00003871"/>
    </source>
</evidence>
<dbReference type="PANTHER" id="PTHR11895">
    <property type="entry name" value="TRANSAMIDASE"/>
    <property type="match status" value="1"/>
</dbReference>
<feature type="domain" description="Amidase" evidence="3">
    <location>
        <begin position="282"/>
        <end position="413"/>
    </location>
</feature>
<dbReference type="InterPro" id="IPR036928">
    <property type="entry name" value="AS_sf"/>
</dbReference>
<evidence type="ECO:0000259" key="3">
    <source>
        <dbReference type="Pfam" id="PF01425"/>
    </source>
</evidence>
<dbReference type="RefSeq" id="WP_024350459.1">
    <property type="nucleotide sequence ID" value="NZ_BBWN01000016.1"/>
</dbReference>
<organism evidence="4">
    <name type="scientific">Aurantimonas coralicida</name>
    <dbReference type="NCBI Taxonomy" id="182270"/>
    <lineage>
        <taxon>Bacteria</taxon>
        <taxon>Pseudomonadati</taxon>
        <taxon>Pseudomonadota</taxon>
        <taxon>Alphaproteobacteria</taxon>
        <taxon>Hyphomicrobiales</taxon>
        <taxon>Aurantimonadaceae</taxon>
        <taxon>Aurantimonas</taxon>
    </lineage>
</organism>
<reference evidence="4" key="1">
    <citation type="journal article" date="2015" name="Proc. Natl. Acad. Sci. U.S.A.">
        <title>Bacterial clade with the ribosomal RNA operon on a small plasmid rather than the chromosome.</title>
        <authorList>
            <person name="Anda M."/>
            <person name="Ohtsubo Y."/>
            <person name="Okubo T."/>
            <person name="Sugawara M."/>
            <person name="Nagata Y."/>
            <person name="Tsuda M."/>
            <person name="Minamisawa K."/>
            <person name="Mitsui H."/>
        </authorList>
    </citation>
    <scope>NUCLEOTIDE SEQUENCE</scope>
    <source>
        <strain evidence="4">DSM 14790</strain>
    </source>
</reference>
<keyword evidence="4" id="KW-0808">Transferase</keyword>
<dbReference type="InterPro" id="IPR000120">
    <property type="entry name" value="Amidase"/>
</dbReference>
<feature type="domain" description="Amidase" evidence="3">
    <location>
        <begin position="22"/>
        <end position="210"/>
    </location>
</feature>
<name>A0A0P0YZ02_9HYPH</name>
<dbReference type="PANTHER" id="PTHR11895:SF176">
    <property type="entry name" value="AMIDASE AMID-RELATED"/>
    <property type="match status" value="1"/>
</dbReference>
<dbReference type="Pfam" id="PF01425">
    <property type="entry name" value="Amidase"/>
    <property type="match status" value="2"/>
</dbReference>
<dbReference type="SUPFAM" id="SSF75304">
    <property type="entry name" value="Amidase signature (AS) enzymes"/>
    <property type="match status" value="1"/>
</dbReference>
<evidence type="ECO:0000313" key="4">
    <source>
        <dbReference type="EMBL" id="BAT26850.1"/>
    </source>
</evidence>